<comment type="caution">
    <text evidence="2">The sequence shown here is derived from an EMBL/GenBank/DDBJ whole genome shotgun (WGS) entry which is preliminary data.</text>
</comment>
<sequence>MLYFDCFSGISGDMTIAALLDAGIPVDVLEDSLHKLSLNQDYELNVSRVVKNGISSLSFDVKAESHHHHRHYHDIVQLLEESDLQPSVKHHAVEMFRLVGEAEAKIHGKPINEVHFHEVGAIDSIIDMVGVAYSLIIYK</sequence>
<dbReference type="PATRIC" id="fig|1308866.3.peg.2100"/>
<evidence type="ECO:0008006" key="4">
    <source>
        <dbReference type="Google" id="ProtNLM"/>
    </source>
</evidence>
<dbReference type="EMBL" id="APML01000041">
    <property type="protein sequence ID" value="ENH96491.1"/>
    <property type="molecule type" value="Genomic_DNA"/>
</dbReference>
<evidence type="ECO:0000256" key="1">
    <source>
        <dbReference type="ARBA" id="ARBA00022596"/>
    </source>
</evidence>
<evidence type="ECO:0000313" key="3">
    <source>
        <dbReference type="Proteomes" id="UP000012283"/>
    </source>
</evidence>
<dbReference type="AlphaFoldDB" id="N4WTN1"/>
<protein>
    <recommendedName>
        <fullName evidence="4">TIGR00299 family protein</fullName>
    </recommendedName>
</protein>
<dbReference type="Proteomes" id="UP000012283">
    <property type="component" value="Unassembled WGS sequence"/>
</dbReference>
<gene>
    <name evidence="2" type="ORF">J416_10356</name>
</gene>
<organism evidence="2 3">
    <name type="scientific">Gracilibacillus halophilus YIM-C55.5</name>
    <dbReference type="NCBI Taxonomy" id="1308866"/>
    <lineage>
        <taxon>Bacteria</taxon>
        <taxon>Bacillati</taxon>
        <taxon>Bacillota</taxon>
        <taxon>Bacilli</taxon>
        <taxon>Bacillales</taxon>
        <taxon>Bacillaceae</taxon>
        <taxon>Gracilibacillus</taxon>
    </lineage>
</organism>
<dbReference type="Pfam" id="PF01969">
    <property type="entry name" value="Ni_insertion"/>
    <property type="match status" value="1"/>
</dbReference>
<dbReference type="PANTHER" id="PTHR36566:SF1">
    <property type="entry name" value="PYRIDINIUM-3,5-BISTHIOCARBOXYLIC ACID MONONUCLEOTIDE NICKEL INSERTION PROTEIN"/>
    <property type="match status" value="1"/>
</dbReference>
<accession>N4WTN1</accession>
<proteinExistence type="predicted"/>
<dbReference type="eggNOG" id="COG1641">
    <property type="taxonomic scope" value="Bacteria"/>
</dbReference>
<dbReference type="InterPro" id="IPR002822">
    <property type="entry name" value="Ni_insertion"/>
</dbReference>
<keyword evidence="3" id="KW-1185">Reference proteome</keyword>
<keyword evidence="1" id="KW-0533">Nickel</keyword>
<evidence type="ECO:0000313" key="2">
    <source>
        <dbReference type="EMBL" id="ENH96491.1"/>
    </source>
</evidence>
<dbReference type="PANTHER" id="PTHR36566">
    <property type="entry name" value="NICKEL INSERTION PROTEIN-RELATED"/>
    <property type="match status" value="1"/>
</dbReference>
<reference evidence="2 3" key="1">
    <citation type="submission" date="2013-03" db="EMBL/GenBank/DDBJ databases">
        <title>Draft genome sequence of Gracibacillus halophilus YIM-C55.5, a moderately halophilic and thermophilic organism from the Xiaochaidamu salt lake.</title>
        <authorList>
            <person name="Sugumar T."/>
            <person name="Polireddy D.R."/>
            <person name="Antony A."/>
            <person name="Madhava Y.R."/>
            <person name="Sivakumar N."/>
        </authorList>
    </citation>
    <scope>NUCLEOTIDE SEQUENCE [LARGE SCALE GENOMIC DNA]</scope>
    <source>
        <strain evidence="2 3">YIM-C55.5</strain>
    </source>
</reference>
<name>N4WTN1_9BACI</name>
<dbReference type="STRING" id="1308866.J416_10356"/>